<dbReference type="Pfam" id="PF16206">
    <property type="entry name" value="Mon2_C"/>
    <property type="match status" value="2"/>
</dbReference>
<dbReference type="InterPro" id="IPR015403">
    <property type="entry name" value="Mon2/Sec7/BIG1-like_HDS"/>
</dbReference>
<feature type="domain" description="Mon2/Sec7/BIG1-like HDS" evidence="2">
    <location>
        <begin position="26"/>
        <end position="100"/>
    </location>
</feature>
<accession>A0A7J7J5R3</accession>
<evidence type="ECO:0000256" key="1">
    <source>
        <dbReference type="SAM" id="MobiDB-lite"/>
    </source>
</evidence>
<evidence type="ECO:0000313" key="4">
    <source>
        <dbReference type="EMBL" id="KAF6021064.1"/>
    </source>
</evidence>
<dbReference type="Pfam" id="PF09324">
    <property type="entry name" value="Sec7-like_HDS"/>
    <property type="match status" value="1"/>
</dbReference>
<dbReference type="OrthoDB" id="294853at2759"/>
<feature type="region of interest" description="Disordered" evidence="1">
    <location>
        <begin position="331"/>
        <end position="361"/>
    </location>
</feature>
<keyword evidence="5" id="KW-1185">Reference proteome</keyword>
<proteinExistence type="predicted"/>
<evidence type="ECO:0000313" key="5">
    <source>
        <dbReference type="Proteomes" id="UP000593567"/>
    </source>
</evidence>
<dbReference type="PANTHER" id="PTHR34199">
    <property type="entry name" value="NUMOD3 MOTIF FAMILY PROTEIN, EXPRESSED"/>
    <property type="match status" value="1"/>
</dbReference>
<dbReference type="AlphaFoldDB" id="A0A7J7J5R3"/>
<dbReference type="EMBL" id="VXIV02003139">
    <property type="protein sequence ID" value="KAF6021064.1"/>
    <property type="molecule type" value="Genomic_DNA"/>
</dbReference>
<dbReference type="InterPro" id="IPR032817">
    <property type="entry name" value="Mon2_C"/>
</dbReference>
<protein>
    <submittedName>
        <fullName evidence="4">MON2</fullName>
    </submittedName>
</protein>
<dbReference type="Proteomes" id="UP000593567">
    <property type="component" value="Unassembled WGS sequence"/>
</dbReference>
<gene>
    <name evidence="4" type="ORF">EB796_020711</name>
</gene>
<dbReference type="SUPFAM" id="SSF48371">
    <property type="entry name" value="ARM repeat"/>
    <property type="match status" value="1"/>
</dbReference>
<evidence type="ECO:0000259" key="2">
    <source>
        <dbReference type="Pfam" id="PF09324"/>
    </source>
</evidence>
<comment type="caution">
    <text evidence="4">The sequence shown here is derived from an EMBL/GenBank/DDBJ whole genome shotgun (WGS) entry which is preliminary data.</text>
</comment>
<dbReference type="InterPro" id="IPR016024">
    <property type="entry name" value="ARM-type_fold"/>
</dbReference>
<feature type="compositionally biased region" description="Polar residues" evidence="1">
    <location>
        <begin position="336"/>
        <end position="361"/>
    </location>
</feature>
<feature type="domain" description="Mon2 C-terminal" evidence="3">
    <location>
        <begin position="104"/>
        <end position="343"/>
    </location>
</feature>
<evidence type="ECO:0000259" key="3">
    <source>
        <dbReference type="Pfam" id="PF16206"/>
    </source>
</evidence>
<name>A0A7J7J5R3_BUGNE</name>
<reference evidence="4" key="1">
    <citation type="submission" date="2020-06" db="EMBL/GenBank/DDBJ databases">
        <title>Draft genome of Bugula neritina, a colonial animal packing powerful symbionts and potential medicines.</title>
        <authorList>
            <person name="Rayko M."/>
        </authorList>
    </citation>
    <scope>NUCLEOTIDE SEQUENCE [LARGE SCALE GENOMIC DNA]</scope>
    <source>
        <strain evidence="4">Kwan_BN1</strain>
    </source>
</reference>
<dbReference type="PANTHER" id="PTHR34199:SF4">
    <property type="entry name" value="ARM REPEAT SUPERFAMILY PROTEIN"/>
    <property type="match status" value="1"/>
</dbReference>
<feature type="domain" description="Mon2 C-terminal" evidence="3">
    <location>
        <begin position="364"/>
        <end position="823"/>
    </location>
</feature>
<organism evidence="4 5">
    <name type="scientific">Bugula neritina</name>
    <name type="common">Brown bryozoan</name>
    <name type="synonym">Sertularia neritina</name>
    <dbReference type="NCBI Taxonomy" id="10212"/>
    <lineage>
        <taxon>Eukaryota</taxon>
        <taxon>Metazoa</taxon>
        <taxon>Spiralia</taxon>
        <taxon>Lophotrochozoa</taxon>
        <taxon>Bryozoa</taxon>
        <taxon>Gymnolaemata</taxon>
        <taxon>Cheilostomatida</taxon>
        <taxon>Flustrina</taxon>
        <taxon>Buguloidea</taxon>
        <taxon>Bugulidae</taxon>
        <taxon>Bugula</taxon>
    </lineage>
</organism>
<sequence>MRCCGAEAITSLVLAALSYKFVPPLYENKRLQAMLLAPLRELSVISQTDVRQKQLECALLILQNGGETLGPGWPTILQVIGDGANTQGEVIIRTAFQSMQLVVTDFLPLISPPCLSLCVEMAAKFGLQQSELNISLTAIGLLWNISDYFYQQRAKITSDIIKDEDPSLTSSDQLWMCLYSKFGELCVDPRPAVRKSAGQTLFSTIAAHGDLLQNITWKSLLWKVLFPLLDNVKSKLETAPSERERKGPEANILMHHSRDTAKKQWCETQVLIMAGVSRVFSIKKEHLEELDDFSRAWAFLLQYLERASLGHSAEVCLAALRSFQELVNGPAKEETNSQSASPQIVPQQSIQRDGSSSQPSVSQTMWNTAWKVWLNIGNKRTTPPMTIQAAATVDIPSQAFLCQLVLIFPKIFTHVQDHFVCDMFTDFSKGLSVLSQTLAVPIAGDTSPFLVPTNYESTLTPVQETVIDAYSCLCENVAHIKSSEKLYPKLISHLIKCSEYATRVPTFGAVEVKPPNSVKGLTTGYIASDMTEFSEKCMSLATEVYSKCCSLDSVVQEDTLKCIIQSLSTPLGAKYSCSSDSTWKLAVQCLLKCVRSGLSVPKVKASTSSTDLWLALSKALSDFLFPKVPANESQSLAEFREDEKLDCLVVEMIRKDILPFSSELPKNFIASVLQILNRGSIHSQSPNAPVSGKVRHLFTQKCFETLLQFSFVNDENKAASVSQVAVQTLLTRCVTIISDYNKDIHLKQNVPSQVNEVVSAIQTMTTLISSLQKLSQDSVDHSIWERIISLYPHLVSCIHSKSDSVLVELEKALSSYTVLLNTPAYARK</sequence>